<gene>
    <name evidence="2" type="ORF">ACFF45_28530</name>
</gene>
<comment type="caution">
    <text evidence="2">The sequence shown here is derived from an EMBL/GenBank/DDBJ whole genome shotgun (WGS) entry which is preliminary data.</text>
</comment>
<evidence type="ECO:0000313" key="2">
    <source>
        <dbReference type="EMBL" id="MFB9466548.1"/>
    </source>
</evidence>
<organism evidence="2 3">
    <name type="scientific">Streptomyces cinereospinus</name>
    <dbReference type="NCBI Taxonomy" id="285561"/>
    <lineage>
        <taxon>Bacteria</taxon>
        <taxon>Bacillati</taxon>
        <taxon>Actinomycetota</taxon>
        <taxon>Actinomycetes</taxon>
        <taxon>Kitasatosporales</taxon>
        <taxon>Streptomycetaceae</taxon>
        <taxon>Streptomyces</taxon>
    </lineage>
</organism>
<evidence type="ECO:0000313" key="3">
    <source>
        <dbReference type="Proteomes" id="UP001589709"/>
    </source>
</evidence>
<dbReference type="Proteomes" id="UP001589709">
    <property type="component" value="Unassembled WGS sequence"/>
</dbReference>
<sequence length="129" mass="13871">MMPLTSDHAHASQGRRPARLVSGSRSSAPVGPVGADIARIISDPSTPVFVTVHAGGRRRYSYWRPYDPATGRGSCYVALPTDECDRLHAAGRITLGEPVVDPTKTTYRVRPVRTPARALRVVPTPTLAA</sequence>
<evidence type="ECO:0000256" key="1">
    <source>
        <dbReference type="SAM" id="MobiDB-lite"/>
    </source>
</evidence>
<accession>A0ABV5N8C3</accession>
<evidence type="ECO:0008006" key="4">
    <source>
        <dbReference type="Google" id="ProtNLM"/>
    </source>
</evidence>
<dbReference type="EMBL" id="JBHMCY010000072">
    <property type="protein sequence ID" value="MFB9466548.1"/>
    <property type="molecule type" value="Genomic_DNA"/>
</dbReference>
<name>A0ABV5N8C3_9ACTN</name>
<protein>
    <recommendedName>
        <fullName evidence="4">Cell envelope biogenesis protein OmpA</fullName>
    </recommendedName>
</protein>
<keyword evidence="3" id="KW-1185">Reference proteome</keyword>
<feature type="region of interest" description="Disordered" evidence="1">
    <location>
        <begin position="1"/>
        <end position="30"/>
    </location>
</feature>
<proteinExistence type="predicted"/>
<reference evidence="2 3" key="1">
    <citation type="submission" date="2024-09" db="EMBL/GenBank/DDBJ databases">
        <authorList>
            <person name="Sun Q."/>
            <person name="Mori K."/>
        </authorList>
    </citation>
    <scope>NUCLEOTIDE SEQUENCE [LARGE SCALE GENOMIC DNA]</scope>
    <source>
        <strain evidence="2 3">JCM 6917</strain>
    </source>
</reference>
<dbReference type="RefSeq" id="WP_381349516.1">
    <property type="nucleotide sequence ID" value="NZ_JBHMCY010000072.1"/>
</dbReference>